<dbReference type="RefSeq" id="WP_121938550.1">
    <property type="nucleotide sequence ID" value="NZ_REFR01000011.1"/>
</dbReference>
<dbReference type="AlphaFoldDB" id="A0A3M0CD50"/>
<feature type="chain" id="PRO_5018050361" evidence="2">
    <location>
        <begin position="35"/>
        <end position="391"/>
    </location>
</feature>
<dbReference type="InParanoid" id="A0A3M0CD50"/>
<comment type="caution">
    <text evidence="3">The sequence shown here is derived from an EMBL/GenBank/DDBJ whole genome shotgun (WGS) entry which is preliminary data.</text>
</comment>
<keyword evidence="4" id="KW-1185">Reference proteome</keyword>
<name>A0A3M0CD50_9PROT</name>
<dbReference type="Proteomes" id="UP000271227">
    <property type="component" value="Unassembled WGS sequence"/>
</dbReference>
<protein>
    <submittedName>
        <fullName evidence="3">Uncharacterized protein</fullName>
    </submittedName>
</protein>
<evidence type="ECO:0000256" key="2">
    <source>
        <dbReference type="SAM" id="SignalP"/>
    </source>
</evidence>
<evidence type="ECO:0000313" key="4">
    <source>
        <dbReference type="Proteomes" id="UP000271227"/>
    </source>
</evidence>
<proteinExistence type="predicted"/>
<organism evidence="3 4">
    <name type="scientific">Eilatimonas milleporae</name>
    <dbReference type="NCBI Taxonomy" id="911205"/>
    <lineage>
        <taxon>Bacteria</taxon>
        <taxon>Pseudomonadati</taxon>
        <taxon>Pseudomonadota</taxon>
        <taxon>Alphaproteobacteria</taxon>
        <taxon>Kordiimonadales</taxon>
        <taxon>Kordiimonadaceae</taxon>
        <taxon>Eilatimonas</taxon>
    </lineage>
</organism>
<keyword evidence="2" id="KW-0732">Signal</keyword>
<gene>
    <name evidence="3" type="ORF">BXY39_1843</name>
</gene>
<evidence type="ECO:0000313" key="3">
    <source>
        <dbReference type="EMBL" id="RMB07754.1"/>
    </source>
</evidence>
<feature type="region of interest" description="Disordered" evidence="1">
    <location>
        <begin position="41"/>
        <end position="63"/>
    </location>
</feature>
<evidence type="ECO:0000256" key="1">
    <source>
        <dbReference type="SAM" id="MobiDB-lite"/>
    </source>
</evidence>
<dbReference type="OrthoDB" id="8478582at2"/>
<accession>A0A3M0CD50</accession>
<dbReference type="EMBL" id="REFR01000011">
    <property type="protein sequence ID" value="RMB07754.1"/>
    <property type="molecule type" value="Genomic_DNA"/>
</dbReference>
<feature type="signal peptide" evidence="2">
    <location>
        <begin position="1"/>
        <end position="34"/>
    </location>
</feature>
<sequence>MTLTHSRWRPVFLCLLAGLALSPAGPGAAARAHAAVMTDGADVQGGHTDGGDQGNAHQGDSWRPRLMDDGDYTEYWEQQFLFDGGSLVTGQFLITNLPLSKHHGLMIATLKPPGGAAIVIKNGRQRSGWRFDGGLPGLTVFQHRISGRHPDYLMRLHNTAAELDVSYTAGGRGLAVTRPGDGHDLPEVTLYAPTAAASARWRPGPEIGGAGPDGAWQDLGGGAGYGLHVVQKHSLNHTLRRWRRVTSVARTADHRPVLHDFITPDGDRHTVLLMLPPRGPALTFRSVEVLEDETSGSRYITARAGDMTVKGTITLTGTLEDFILKDLLNGVEKALAGPLADIVRHRHKATYSLTLAADGLDIHVGGTALAEDIVIGSGRAAGRRGKRRVRR</sequence>
<reference evidence="3 4" key="1">
    <citation type="submission" date="2018-10" db="EMBL/GenBank/DDBJ databases">
        <title>Genomic Encyclopedia of Archaeal and Bacterial Type Strains, Phase II (KMG-II): from individual species to whole genera.</title>
        <authorList>
            <person name="Goeker M."/>
        </authorList>
    </citation>
    <scope>NUCLEOTIDE SEQUENCE [LARGE SCALE GENOMIC DNA]</scope>
    <source>
        <strain evidence="3 4">DSM 25217</strain>
    </source>
</reference>